<evidence type="ECO:0000256" key="5">
    <source>
        <dbReference type="ARBA" id="ARBA00022723"/>
    </source>
</evidence>
<dbReference type="InterPro" id="IPR004446">
    <property type="entry name" value="Heptose_bisP_phosphatase"/>
</dbReference>
<dbReference type="SUPFAM" id="SSF56784">
    <property type="entry name" value="HAD-like"/>
    <property type="match status" value="1"/>
</dbReference>
<feature type="binding site" evidence="12">
    <location>
        <position position="139"/>
    </location>
    <ligand>
        <name>Mg(2+)</name>
        <dbReference type="ChEBI" id="CHEBI:18420"/>
    </ligand>
</feature>
<evidence type="ECO:0000256" key="4">
    <source>
        <dbReference type="ARBA" id="ARBA00022490"/>
    </source>
</evidence>
<comment type="cofactor">
    <cofactor evidence="12">
        <name>Zn(2+)</name>
        <dbReference type="ChEBI" id="CHEBI:29105"/>
    </cofactor>
</comment>
<dbReference type="InterPro" id="IPR006543">
    <property type="entry name" value="Histidinol-phos"/>
</dbReference>
<sequence length="185" mass="20886">MGVEWCILSSSKKKTIFLDRDGVINQQAAIHEYIKSWEEFHFLDGVPQAIAALKTDGYRICIITNQRGIARRKMTLEDVKHLHHCMCDALKKQGAEIDEIYICPHNDGECSCRKPEIGMFLQAERDCPVDKNRSWMIGDSGSDIEAGKNYGVKTIYIGDSLEFGADMVASSLFEAVKKIKLLNQK</sequence>
<dbReference type="GO" id="GO:0016791">
    <property type="term" value="F:phosphatase activity"/>
    <property type="evidence" value="ECO:0007669"/>
    <property type="project" value="InterPro"/>
</dbReference>
<evidence type="ECO:0000256" key="7">
    <source>
        <dbReference type="ARBA" id="ARBA00023277"/>
    </source>
</evidence>
<dbReference type="InterPro" id="IPR023214">
    <property type="entry name" value="HAD_sf"/>
</dbReference>
<evidence type="ECO:0000256" key="1">
    <source>
        <dbReference type="ARBA" id="ARBA00001946"/>
    </source>
</evidence>
<dbReference type="GO" id="GO:0005975">
    <property type="term" value="P:carbohydrate metabolic process"/>
    <property type="evidence" value="ECO:0007669"/>
    <property type="project" value="InterPro"/>
</dbReference>
<evidence type="ECO:0000313" key="14">
    <source>
        <dbReference type="Proteomes" id="UP000824201"/>
    </source>
</evidence>
<dbReference type="Pfam" id="PF08645">
    <property type="entry name" value="PNK3P"/>
    <property type="match status" value="1"/>
</dbReference>
<evidence type="ECO:0000313" key="13">
    <source>
        <dbReference type="EMBL" id="HIR88937.1"/>
    </source>
</evidence>
<dbReference type="NCBIfam" id="TIGR01662">
    <property type="entry name" value="HAD-SF-IIIA"/>
    <property type="match status" value="1"/>
</dbReference>
<feature type="binding site" evidence="12">
    <location>
        <position position="19"/>
    </location>
    <ligand>
        <name>Mg(2+)</name>
        <dbReference type="ChEBI" id="CHEBI:18420"/>
    </ligand>
</feature>
<comment type="caution">
    <text evidence="13">The sequence shown here is derived from an EMBL/GenBank/DDBJ whole genome shotgun (WGS) entry which is preliminary data.</text>
</comment>
<feature type="binding site" evidence="12">
    <location>
        <position position="105"/>
    </location>
    <ligand>
        <name>Zn(2+)</name>
        <dbReference type="ChEBI" id="CHEBI:29105"/>
    </ligand>
</feature>
<dbReference type="InterPro" id="IPR013954">
    <property type="entry name" value="PNK3P"/>
</dbReference>
<dbReference type="GO" id="GO:0005737">
    <property type="term" value="C:cytoplasm"/>
    <property type="evidence" value="ECO:0007669"/>
    <property type="project" value="UniProtKB-SubCell"/>
</dbReference>
<keyword evidence="12" id="KW-0460">Magnesium</keyword>
<keyword evidence="5 12" id="KW-0479">Metal-binding</keyword>
<dbReference type="CDD" id="cd07503">
    <property type="entry name" value="HAD_HisB-N"/>
    <property type="match status" value="1"/>
</dbReference>
<reference evidence="13" key="1">
    <citation type="submission" date="2020-10" db="EMBL/GenBank/DDBJ databases">
        <authorList>
            <person name="Gilroy R."/>
        </authorList>
    </citation>
    <scope>NUCLEOTIDE SEQUENCE</scope>
    <source>
        <strain evidence="13">ChiW13-3771</strain>
    </source>
</reference>
<dbReference type="EMBL" id="DVHN01000105">
    <property type="protein sequence ID" value="HIR88937.1"/>
    <property type="molecule type" value="Genomic_DNA"/>
</dbReference>
<keyword evidence="6 9" id="KW-0378">Hydrolase</keyword>
<keyword evidence="4 9" id="KW-0963">Cytoplasm</keyword>
<accession>A0A9D1JDC6</accession>
<evidence type="ECO:0000256" key="11">
    <source>
        <dbReference type="PIRSR" id="PIRSR004682-3"/>
    </source>
</evidence>
<feature type="site" description="Stabilizes the phosphoryl group" evidence="11">
    <location>
        <position position="64"/>
    </location>
</feature>
<dbReference type="PANTHER" id="PTHR42891">
    <property type="entry name" value="D-GLYCERO-BETA-D-MANNO-HEPTOSE-1,7-BISPHOSPHATE 7-PHOSPHATASE"/>
    <property type="match status" value="1"/>
</dbReference>
<dbReference type="AlphaFoldDB" id="A0A9D1JDC6"/>
<evidence type="ECO:0000256" key="10">
    <source>
        <dbReference type="PIRSR" id="PIRSR004682-1"/>
    </source>
</evidence>
<comment type="similarity">
    <text evidence="9">Belongs to the gmhB family.</text>
</comment>
<feature type="site" description="Contributes to substrate recognition" evidence="11">
    <location>
        <position position="113"/>
    </location>
</feature>
<organism evidence="13 14">
    <name type="scientific">Candidatus Fimimorpha faecalis</name>
    <dbReference type="NCBI Taxonomy" id="2840824"/>
    <lineage>
        <taxon>Bacteria</taxon>
        <taxon>Bacillati</taxon>
        <taxon>Bacillota</taxon>
        <taxon>Clostridia</taxon>
        <taxon>Eubacteriales</taxon>
        <taxon>Candidatus Fimimorpha</taxon>
    </lineage>
</organism>
<dbReference type="Proteomes" id="UP000824201">
    <property type="component" value="Unassembled WGS sequence"/>
</dbReference>
<gene>
    <name evidence="13" type="ORF">IAC96_08320</name>
</gene>
<comment type="subcellular location">
    <subcellularLocation>
        <location evidence="2 9">Cytoplasm</location>
    </subcellularLocation>
</comment>
<comment type="cofactor">
    <cofactor evidence="1 12">
        <name>Mg(2+)</name>
        <dbReference type="ChEBI" id="CHEBI:18420"/>
    </cofactor>
</comment>
<evidence type="ECO:0000256" key="9">
    <source>
        <dbReference type="PIRNR" id="PIRNR004682"/>
    </source>
</evidence>
<evidence type="ECO:0000256" key="8">
    <source>
        <dbReference type="ARBA" id="ARBA00031828"/>
    </source>
</evidence>
<dbReference type="Gene3D" id="3.40.50.1000">
    <property type="entry name" value="HAD superfamily/HAD-like"/>
    <property type="match status" value="1"/>
</dbReference>
<dbReference type="GO" id="GO:0046872">
    <property type="term" value="F:metal ion binding"/>
    <property type="evidence" value="ECO:0007669"/>
    <property type="project" value="UniProtKB-KW"/>
</dbReference>
<dbReference type="EC" id="3.1.3.-" evidence="9"/>
<keyword evidence="7 9" id="KW-0119">Carbohydrate metabolism</keyword>
<feature type="binding site" evidence="12">
    <location>
        <position position="103"/>
    </location>
    <ligand>
        <name>Zn(2+)</name>
        <dbReference type="ChEBI" id="CHEBI:29105"/>
    </ligand>
</feature>
<feature type="binding site" evidence="12">
    <location>
        <position position="21"/>
    </location>
    <ligand>
        <name>Mg(2+)</name>
        <dbReference type="ChEBI" id="CHEBI:18420"/>
    </ligand>
</feature>
<dbReference type="PIRSF" id="PIRSF004682">
    <property type="entry name" value="GmhB"/>
    <property type="match status" value="1"/>
</dbReference>
<evidence type="ECO:0000256" key="12">
    <source>
        <dbReference type="PIRSR" id="PIRSR004682-4"/>
    </source>
</evidence>
<dbReference type="InterPro" id="IPR006549">
    <property type="entry name" value="HAD-SF_hydro_IIIA"/>
</dbReference>
<feature type="active site" description="Proton donor" evidence="10">
    <location>
        <position position="21"/>
    </location>
</feature>
<feature type="binding site" evidence="12">
    <location>
        <position position="112"/>
    </location>
    <ligand>
        <name>Zn(2+)</name>
        <dbReference type="ChEBI" id="CHEBI:29105"/>
    </ligand>
</feature>
<proteinExistence type="inferred from homology"/>
<dbReference type="InterPro" id="IPR036412">
    <property type="entry name" value="HAD-like_sf"/>
</dbReference>
<evidence type="ECO:0000256" key="6">
    <source>
        <dbReference type="ARBA" id="ARBA00022801"/>
    </source>
</evidence>
<evidence type="ECO:0000256" key="3">
    <source>
        <dbReference type="ARBA" id="ARBA00011245"/>
    </source>
</evidence>
<name>A0A9D1JDC6_9FIRM</name>
<protein>
    <recommendedName>
        <fullName evidence="8 9">D,D-heptose 1,7-bisphosphate phosphatase</fullName>
        <ecNumber evidence="9">3.1.3.-</ecNumber>
    </recommendedName>
</protein>
<reference evidence="13" key="2">
    <citation type="journal article" date="2021" name="PeerJ">
        <title>Extensive microbial diversity within the chicken gut microbiome revealed by metagenomics and culture.</title>
        <authorList>
            <person name="Gilroy R."/>
            <person name="Ravi A."/>
            <person name="Getino M."/>
            <person name="Pursley I."/>
            <person name="Horton D.L."/>
            <person name="Alikhan N.F."/>
            <person name="Baker D."/>
            <person name="Gharbi K."/>
            <person name="Hall N."/>
            <person name="Watson M."/>
            <person name="Adriaenssens E.M."/>
            <person name="Foster-Nyarko E."/>
            <person name="Jarju S."/>
            <person name="Secka A."/>
            <person name="Antonio M."/>
            <person name="Oren A."/>
            <person name="Chaudhuri R.R."/>
            <person name="La Ragione R."/>
            <person name="Hildebrand F."/>
            <person name="Pallen M.J."/>
        </authorList>
    </citation>
    <scope>NUCLEOTIDE SEQUENCE</scope>
    <source>
        <strain evidence="13">ChiW13-3771</strain>
    </source>
</reference>
<feature type="binding site" evidence="12">
    <location>
        <position position="110"/>
    </location>
    <ligand>
        <name>Zn(2+)</name>
        <dbReference type="ChEBI" id="CHEBI:29105"/>
    </ligand>
</feature>
<feature type="active site" description="Nucleophile" evidence="10">
    <location>
        <position position="19"/>
    </location>
</feature>
<dbReference type="NCBIfam" id="TIGR01656">
    <property type="entry name" value="Histidinol-ppas"/>
    <property type="match status" value="1"/>
</dbReference>
<keyword evidence="12" id="KW-0862">Zinc</keyword>
<comment type="subunit">
    <text evidence="3">Monomer.</text>
</comment>
<dbReference type="PANTHER" id="PTHR42891:SF1">
    <property type="entry name" value="D-GLYCERO-BETA-D-MANNO-HEPTOSE-1,7-BISPHOSPHATE 7-PHOSPHATASE"/>
    <property type="match status" value="1"/>
</dbReference>
<feature type="site" description="Stabilizes the phosphoryl group" evidence="11">
    <location>
        <position position="114"/>
    </location>
</feature>
<evidence type="ECO:0000256" key="2">
    <source>
        <dbReference type="ARBA" id="ARBA00004496"/>
    </source>
</evidence>